<dbReference type="InterPro" id="IPR036397">
    <property type="entry name" value="RNaseH_sf"/>
</dbReference>
<gene>
    <name evidence="1" type="ORF">LCGC14_2325300</name>
</gene>
<sequence>MKRIKQNKKGINVLTNDPSMTAWGWAILDVRSNIVVSTGCIKTEPNKTTIKIYKGDDWMRRIREINSVLLGLIKKYDVKYLLSELPHGSQSSSAAKSQGTVAALADTLALCTDIGIEYYLEGDCKKEVCGARSISKDDMVELMRVKFKDVIWKNTKWIDQGVADSLAVYCLAKKQSGILKYLSR</sequence>
<evidence type="ECO:0000313" key="1">
    <source>
        <dbReference type="EMBL" id="KKL48459.1"/>
    </source>
</evidence>
<dbReference type="SUPFAM" id="SSF53098">
    <property type="entry name" value="Ribonuclease H-like"/>
    <property type="match status" value="1"/>
</dbReference>
<evidence type="ECO:0008006" key="2">
    <source>
        <dbReference type="Google" id="ProtNLM"/>
    </source>
</evidence>
<protein>
    <recommendedName>
        <fullName evidence="2">Holliday junction nuclease RuvC</fullName>
    </recommendedName>
</protein>
<dbReference type="AlphaFoldDB" id="A0A0F9CH70"/>
<dbReference type="EMBL" id="LAZR01033314">
    <property type="protein sequence ID" value="KKL48459.1"/>
    <property type="molecule type" value="Genomic_DNA"/>
</dbReference>
<name>A0A0F9CH70_9ZZZZ</name>
<dbReference type="GO" id="GO:0003676">
    <property type="term" value="F:nucleic acid binding"/>
    <property type="evidence" value="ECO:0007669"/>
    <property type="project" value="InterPro"/>
</dbReference>
<dbReference type="Gene3D" id="3.30.420.10">
    <property type="entry name" value="Ribonuclease H-like superfamily/Ribonuclease H"/>
    <property type="match status" value="1"/>
</dbReference>
<dbReference type="InterPro" id="IPR012337">
    <property type="entry name" value="RNaseH-like_sf"/>
</dbReference>
<proteinExistence type="predicted"/>
<accession>A0A0F9CH70</accession>
<organism evidence="1">
    <name type="scientific">marine sediment metagenome</name>
    <dbReference type="NCBI Taxonomy" id="412755"/>
    <lineage>
        <taxon>unclassified sequences</taxon>
        <taxon>metagenomes</taxon>
        <taxon>ecological metagenomes</taxon>
    </lineage>
</organism>
<reference evidence="1" key="1">
    <citation type="journal article" date="2015" name="Nature">
        <title>Complex archaea that bridge the gap between prokaryotes and eukaryotes.</title>
        <authorList>
            <person name="Spang A."/>
            <person name="Saw J.H."/>
            <person name="Jorgensen S.L."/>
            <person name="Zaremba-Niedzwiedzka K."/>
            <person name="Martijn J."/>
            <person name="Lind A.E."/>
            <person name="van Eijk R."/>
            <person name="Schleper C."/>
            <person name="Guy L."/>
            <person name="Ettema T.J."/>
        </authorList>
    </citation>
    <scope>NUCLEOTIDE SEQUENCE</scope>
</reference>
<comment type="caution">
    <text evidence="1">The sequence shown here is derived from an EMBL/GenBank/DDBJ whole genome shotgun (WGS) entry which is preliminary data.</text>
</comment>